<gene>
    <name evidence="1" type="primary">NOP9_2</name>
    <name evidence="1" type="ORF">DSO57_1026570</name>
</gene>
<organism evidence="1 2">
    <name type="scientific">Entomophthora muscae</name>
    <dbReference type="NCBI Taxonomy" id="34485"/>
    <lineage>
        <taxon>Eukaryota</taxon>
        <taxon>Fungi</taxon>
        <taxon>Fungi incertae sedis</taxon>
        <taxon>Zoopagomycota</taxon>
        <taxon>Entomophthoromycotina</taxon>
        <taxon>Entomophthoromycetes</taxon>
        <taxon>Entomophthorales</taxon>
        <taxon>Entomophthoraceae</taxon>
        <taxon>Entomophthora</taxon>
    </lineage>
</organism>
<name>A0ACC2UBR8_9FUNG</name>
<protein>
    <submittedName>
        <fullName evidence="1">Nucleolar protein 9</fullName>
    </submittedName>
</protein>
<evidence type="ECO:0000313" key="1">
    <source>
        <dbReference type="EMBL" id="KAJ9084239.1"/>
    </source>
</evidence>
<accession>A0ACC2UBR8</accession>
<evidence type="ECO:0000313" key="2">
    <source>
        <dbReference type="Proteomes" id="UP001165960"/>
    </source>
</evidence>
<reference evidence="1" key="1">
    <citation type="submission" date="2022-04" db="EMBL/GenBank/DDBJ databases">
        <title>Genome of the entomopathogenic fungus Entomophthora muscae.</title>
        <authorList>
            <person name="Elya C."/>
            <person name="Lovett B.R."/>
            <person name="Lee E."/>
            <person name="Macias A.M."/>
            <person name="Hajek A.E."/>
            <person name="De Bivort B.L."/>
            <person name="Kasson M.T."/>
            <person name="De Fine Licht H.H."/>
            <person name="Stajich J.E."/>
        </authorList>
    </citation>
    <scope>NUCLEOTIDE SEQUENCE</scope>
    <source>
        <strain evidence="1">Berkeley</strain>
    </source>
</reference>
<dbReference type="EMBL" id="QTSX02000866">
    <property type="protein sequence ID" value="KAJ9084239.1"/>
    <property type="molecule type" value="Genomic_DNA"/>
</dbReference>
<comment type="caution">
    <text evidence="1">The sequence shown here is derived from an EMBL/GenBank/DDBJ whole genome shotgun (WGS) entry which is preliminary data.</text>
</comment>
<keyword evidence="2" id="KW-1185">Reference proteome</keyword>
<sequence>MASAFAELRGKEFQLAVDHECSRVLEKILCLAPDFMKIYLLKVLSEKFLTLVTHRFASHVCQTLLILSAKIIEKETKGIPLVIPEEQKEGLEELPTMTELIHKIAKTLKGRWSEFSFNPFASHSLRVLVQLLHGSPLEATGKKSVRSKKSKKYMESKSGGEFKMIELTGSHLVPDSFQGLLASISNELVFELSDVVVRSSVLHSNASPLLQLMLLVSHVRGDTDTADQFADKLLLGVPSEKEIALGADKLRNAFVLTMLKDSVGSHLFEIILKAVSSAMYNRIYLVYFRRHVMELSLHMISNYAVQALIANVRSSMQLGLILEEIRVDFEKLLRINRIGIIRSVLDGCLATNSCYKEAIKGLAQAYHAETPAQQADFILMVLTSSDYQTFKQRSADFKPKYLEQGSFLLQALLSFPEPHNAIVANSLLGQPCDVLLGLAKDQVACHVLDKFILSSTISIKAKRKLYRAFEGSLHILATDKFGSRILDKLWAIADINTKEAMVAEIVPHEQLLANNFFGKFVLKNFRVEHFKRKREEWKLGEEGGEKKKDMFRDILGDEKIANIQKPVLPQILKNAVAPESLAALGVGVPTNDSPDEDSPPRPLTPTSSKEKSSKRSKSKDSGLDDILSALAAGGKKRKYDTEKKPKSERKAKRDDSELKALLVKSSKSKKKSKA</sequence>
<dbReference type="Proteomes" id="UP001165960">
    <property type="component" value="Unassembled WGS sequence"/>
</dbReference>
<proteinExistence type="predicted"/>